<dbReference type="KEGG" id="lfc:LFE_0616"/>
<accession>I0IM33</accession>
<dbReference type="AlphaFoldDB" id="I0IM33"/>
<dbReference type="eggNOG" id="ENOG502ZXTI">
    <property type="taxonomic scope" value="Bacteria"/>
</dbReference>
<feature type="transmembrane region" description="Helical" evidence="1">
    <location>
        <begin position="12"/>
        <end position="33"/>
    </location>
</feature>
<dbReference type="EMBL" id="AP012342">
    <property type="protein sequence ID" value="BAM06332.1"/>
    <property type="molecule type" value="Genomic_DNA"/>
</dbReference>
<reference evidence="2 3" key="1">
    <citation type="journal article" date="2012" name="J. Bacteriol.">
        <title>Complete Genome Sequence of Leptospirillum ferrooxidans Strain C2-3, Isolated from a Fresh Volcanic Ash Deposit on the Island of Miyake, Japan.</title>
        <authorList>
            <person name="Fujimura R."/>
            <person name="Sato Y."/>
            <person name="Nishizawa T."/>
            <person name="Oshima K."/>
            <person name="Kim S.-W."/>
            <person name="Hattori M."/>
            <person name="Kamijo T."/>
            <person name="Ohta H."/>
        </authorList>
    </citation>
    <scope>NUCLEOTIDE SEQUENCE [LARGE SCALE GENOMIC DNA]</scope>
    <source>
        <strain evidence="2 3">C2-3</strain>
    </source>
</reference>
<keyword evidence="3" id="KW-1185">Reference proteome</keyword>
<organism evidence="2 3">
    <name type="scientific">Leptospirillum ferrooxidans (strain C2-3)</name>
    <dbReference type="NCBI Taxonomy" id="1162668"/>
    <lineage>
        <taxon>Bacteria</taxon>
        <taxon>Pseudomonadati</taxon>
        <taxon>Nitrospirota</taxon>
        <taxon>Nitrospiria</taxon>
        <taxon>Nitrospirales</taxon>
        <taxon>Nitrospiraceae</taxon>
        <taxon>Leptospirillum</taxon>
    </lineage>
</organism>
<dbReference type="PATRIC" id="fig|1162668.3.peg.721"/>
<evidence type="ECO:0000313" key="3">
    <source>
        <dbReference type="Proteomes" id="UP000007382"/>
    </source>
</evidence>
<evidence type="ECO:0000256" key="1">
    <source>
        <dbReference type="SAM" id="Phobius"/>
    </source>
</evidence>
<keyword evidence="1" id="KW-1133">Transmembrane helix</keyword>
<sequence length="240" mass="27173">MDKVMLDEMTAIGSVGVMIGTVILALFTAWLAFTTRKMARATVKLTKQENQQHVDNVRPVCVLEPNDNVKGKDVFHTEIGEKNHTRGVDMHKSSSCTIIFLKCSIRNKGLGPALGLRLITRIIDKHKEFDQIIPSGVIQVGEAWSMIGPQVGTREQRVIPIEIKFGDNYTDTDYTSFRSGLWEIFLEYQDIFGNVYHTKYMKAGNDFFSGCFKGIRPKLGEPPRMPERQEYGSFELGHQI</sequence>
<proteinExistence type="predicted"/>
<protein>
    <submittedName>
        <fullName evidence="2">Uncharacterized protein</fullName>
    </submittedName>
</protein>
<keyword evidence="1" id="KW-0812">Transmembrane</keyword>
<dbReference type="HOGENOM" id="CLU_1155287_0_0_0"/>
<keyword evidence="1" id="KW-0472">Membrane</keyword>
<reference evidence="3" key="2">
    <citation type="submission" date="2012-03" db="EMBL/GenBank/DDBJ databases">
        <title>The complete genome sequence of the pioneer microbe on fresh volcanic deposit, Leptospirillum ferrooxidans strain C2-3.</title>
        <authorList>
            <person name="Fujimura R."/>
            <person name="Sato Y."/>
            <person name="Nishizawa T."/>
            <person name="Nanba K."/>
            <person name="Oshima K."/>
            <person name="Hattori M."/>
            <person name="Kamijo T."/>
            <person name="Ohta H."/>
        </authorList>
    </citation>
    <scope>NUCLEOTIDE SEQUENCE [LARGE SCALE GENOMIC DNA]</scope>
    <source>
        <strain evidence="3">C2-3</strain>
    </source>
</reference>
<gene>
    <name evidence="2" type="ordered locus">LFE_0616</name>
</gene>
<name>I0IM33_LEPFC</name>
<dbReference type="Proteomes" id="UP000007382">
    <property type="component" value="Chromosome"/>
</dbReference>
<dbReference type="RefSeq" id="WP_014448824.1">
    <property type="nucleotide sequence ID" value="NC_017094.1"/>
</dbReference>
<dbReference type="OrthoDB" id="9801102at2"/>
<evidence type="ECO:0000313" key="2">
    <source>
        <dbReference type="EMBL" id="BAM06332.1"/>
    </source>
</evidence>